<dbReference type="KEGG" id="smd:Smed_6330"/>
<name>A6UMP5_SINMW</name>
<dbReference type="PROSITE" id="PS51257">
    <property type="entry name" value="PROKAR_LIPOPROTEIN"/>
    <property type="match status" value="1"/>
</dbReference>
<dbReference type="OrthoDB" id="8420488at2"/>
<evidence type="ECO:0008006" key="3">
    <source>
        <dbReference type="Google" id="ProtNLM"/>
    </source>
</evidence>
<dbReference type="Proteomes" id="UP000001108">
    <property type="component" value="Plasmid pSMED03"/>
</dbReference>
<gene>
    <name evidence="1" type="ordered locus">Smed_6330</name>
</gene>
<reference evidence="1 2" key="2">
    <citation type="journal article" date="2010" name="Stand. Genomic Sci.">
        <title>Complete genome sequence of the Medicago microsymbiont Ensifer (Sinorhizobium) medicae strain WSM419.</title>
        <authorList>
            <person name="Reeve W."/>
            <person name="Chain P."/>
            <person name="O'Hara G."/>
            <person name="Ardley J."/>
            <person name="Nandesena K."/>
            <person name="Brau L."/>
            <person name="Tiwari R."/>
            <person name="Malfatti S."/>
            <person name="Kiss H."/>
            <person name="Lapidus A."/>
            <person name="Copeland A."/>
            <person name="Nolan M."/>
            <person name="Land M."/>
            <person name="Hauser L."/>
            <person name="Chang Y.J."/>
            <person name="Ivanova N."/>
            <person name="Mavromatis K."/>
            <person name="Markowitz V."/>
            <person name="Kyrpides N."/>
            <person name="Gollagher M."/>
            <person name="Yates R."/>
            <person name="Dilworth M."/>
            <person name="Howieson J."/>
        </authorList>
    </citation>
    <scope>NUCLEOTIDE SEQUENCE [LARGE SCALE GENOMIC DNA]</scope>
    <source>
        <strain evidence="1 2">WSM419</strain>
        <plasmid evidence="2">Plasmid pSMED03</plasmid>
    </source>
</reference>
<dbReference type="EMBL" id="CP000741">
    <property type="protein sequence ID" value="ABR64925.1"/>
    <property type="molecule type" value="Genomic_DNA"/>
</dbReference>
<geneLocation type="plasmid" evidence="1 2">
    <name>pSMED03</name>
</geneLocation>
<evidence type="ECO:0000313" key="2">
    <source>
        <dbReference type="Proteomes" id="UP000001108"/>
    </source>
</evidence>
<organism evidence="1 2">
    <name type="scientific">Sinorhizobium medicae (strain WSM419)</name>
    <name type="common">Ensifer medicae</name>
    <dbReference type="NCBI Taxonomy" id="366394"/>
    <lineage>
        <taxon>Bacteria</taxon>
        <taxon>Pseudomonadati</taxon>
        <taxon>Pseudomonadota</taxon>
        <taxon>Alphaproteobacteria</taxon>
        <taxon>Hyphomicrobiales</taxon>
        <taxon>Rhizobiaceae</taxon>
        <taxon>Sinorhizobium/Ensifer group</taxon>
        <taxon>Sinorhizobium</taxon>
    </lineage>
</organism>
<protein>
    <recommendedName>
        <fullName evidence="3">Lipoprotein</fullName>
    </recommendedName>
</protein>
<accession>A6UMP5</accession>
<reference evidence="2" key="1">
    <citation type="submission" date="2007-06" db="EMBL/GenBank/DDBJ databases">
        <title>Complete sequence of Sinorhizobium medicae WSM419 plasmid pSMED03.</title>
        <authorList>
            <consortium name="US DOE Joint Genome Institute"/>
            <person name="Copeland A."/>
            <person name="Lucas S."/>
            <person name="Lapidus A."/>
            <person name="Barry K."/>
            <person name="Glavina del Rio T."/>
            <person name="Dalin E."/>
            <person name="Tice H."/>
            <person name="Pitluck S."/>
            <person name="Chain P."/>
            <person name="Malfatti S."/>
            <person name="Shin M."/>
            <person name="Vergez L."/>
            <person name="Schmutz J."/>
            <person name="Larimer F."/>
            <person name="Land M."/>
            <person name="Hauser L."/>
            <person name="Kyrpides N."/>
            <person name="Mikhailova N."/>
            <person name="Reeve W.G."/>
            <person name="Richardson P."/>
        </authorList>
    </citation>
    <scope>NUCLEOTIDE SEQUENCE [LARGE SCALE GENOMIC DNA]</scope>
    <source>
        <strain evidence="2">WSM419</strain>
        <plasmid evidence="2">Plasmid pSMED03</plasmid>
    </source>
</reference>
<dbReference type="RefSeq" id="WP_011971145.1">
    <property type="nucleotide sequence ID" value="NC_009622.1"/>
</dbReference>
<keyword evidence="1" id="KW-0614">Plasmid</keyword>
<dbReference type="HOGENOM" id="CLU_1266069_0_0_5"/>
<evidence type="ECO:0000313" key="1">
    <source>
        <dbReference type="EMBL" id="ABR64925.1"/>
    </source>
</evidence>
<sequence length="222" mass="24399">MVRSIFSSVLALVLVGCGQTDFVTYSPTTILAKYGYSIHVPPSSLHGPGNLVWKRQAASSSENQLILGDICSPKFIAFPDSLSRSSAESLDFSKNRDFKFTANGLKKLGLQLSATYLSSVNISFKNTEVQEYSLEDLRSIRNSLGPVCSDLLERQRAKGNAYQVVGAFKADLEYKLTYKRAASAGIARLIQKELAAEFGIDFEGQQRQVGKGLFYGLYLDTL</sequence>
<dbReference type="PATRIC" id="fig|366394.8.peg.2855"/>
<proteinExistence type="predicted"/>
<dbReference type="AlphaFoldDB" id="A6UMP5"/>